<gene>
    <name evidence="2" type="ORF">HNR30_002369</name>
</gene>
<reference evidence="2 3" key="1">
    <citation type="submission" date="2020-07" db="EMBL/GenBank/DDBJ databases">
        <title>Genomic Encyclopedia of Type Strains, Phase IV (KMG-IV): sequencing the most valuable type-strain genomes for metagenomic binning, comparative biology and taxonomic classification.</title>
        <authorList>
            <person name="Goeker M."/>
        </authorList>
    </citation>
    <scope>NUCLEOTIDE SEQUENCE [LARGE SCALE GENOMIC DNA]</scope>
    <source>
        <strain evidence="2 3">DSM 45533</strain>
    </source>
</reference>
<evidence type="ECO:0000313" key="2">
    <source>
        <dbReference type="EMBL" id="MBA2891028.1"/>
    </source>
</evidence>
<feature type="domain" description="HTH cro/C1-type" evidence="1">
    <location>
        <begin position="10"/>
        <end position="44"/>
    </location>
</feature>
<proteinExistence type="predicted"/>
<dbReference type="InterPro" id="IPR001387">
    <property type="entry name" value="Cro/C1-type_HTH"/>
</dbReference>
<keyword evidence="3" id="KW-1185">Reference proteome</keyword>
<organism evidence="2 3">
    <name type="scientific">Nonomuraea soli</name>
    <dbReference type="NCBI Taxonomy" id="1032476"/>
    <lineage>
        <taxon>Bacteria</taxon>
        <taxon>Bacillati</taxon>
        <taxon>Actinomycetota</taxon>
        <taxon>Actinomycetes</taxon>
        <taxon>Streptosporangiales</taxon>
        <taxon>Streptosporangiaceae</taxon>
        <taxon>Nonomuraea</taxon>
    </lineage>
</organism>
<dbReference type="Gene3D" id="1.10.260.40">
    <property type="entry name" value="lambda repressor-like DNA-binding domains"/>
    <property type="match status" value="1"/>
</dbReference>
<dbReference type="PROSITE" id="PS50943">
    <property type="entry name" value="HTH_CROC1"/>
    <property type="match status" value="1"/>
</dbReference>
<dbReference type="Proteomes" id="UP000530928">
    <property type="component" value="Unassembled WGS sequence"/>
</dbReference>
<dbReference type="SMART" id="SM00530">
    <property type="entry name" value="HTH_XRE"/>
    <property type="match status" value="1"/>
</dbReference>
<name>A0A7W0CH05_9ACTN</name>
<evidence type="ECO:0000259" key="1">
    <source>
        <dbReference type="PROSITE" id="PS50943"/>
    </source>
</evidence>
<dbReference type="GO" id="GO:0003677">
    <property type="term" value="F:DNA binding"/>
    <property type="evidence" value="ECO:0007669"/>
    <property type="project" value="InterPro"/>
</dbReference>
<accession>A0A7W0CH05</accession>
<sequence length="343" mass="38450">MPGQELAARLRLLRTKRWPGYKLTLKELAKVFGTSISLIASWESTTKLTVPTVARLDDYARFFCTRRSVADGVPRLIASGDLNEAERAEMELLKGELLSLRGKALGASPDPGSMEELLRFPDGNAVAVIVAEVPAAVGLPPLYSDPQSPDYIEAYRYADLDSLIELYAYLRAANPSTAVNRRTHKMIGPNDLTDHIVLLGGSDWNDVTKVTLDQLAMPIVLINDWDTPEGPYFEVEGQRYHRKLDEADALVADVVLLYRGPNPHNRKRTVTIIAGMYGRGNLGTIQAFTDRKFRDRNNQYLSERFKSDEAFCLLLRVTVVNNMVVTPDLTLESSRLYEWPPRP</sequence>
<dbReference type="InterPro" id="IPR010982">
    <property type="entry name" value="Lambda_DNA-bd_dom_sf"/>
</dbReference>
<dbReference type="EMBL" id="JACDUR010000002">
    <property type="protein sequence ID" value="MBA2891028.1"/>
    <property type="molecule type" value="Genomic_DNA"/>
</dbReference>
<dbReference type="RefSeq" id="WP_181609787.1">
    <property type="nucleotide sequence ID" value="NZ_BAABAM010000012.1"/>
</dbReference>
<protein>
    <submittedName>
        <fullName evidence="2">Transcriptional regulator with XRE-family HTH domain</fullName>
    </submittedName>
</protein>
<dbReference type="CDD" id="cd00093">
    <property type="entry name" value="HTH_XRE"/>
    <property type="match status" value="1"/>
</dbReference>
<comment type="caution">
    <text evidence="2">The sequence shown here is derived from an EMBL/GenBank/DDBJ whole genome shotgun (WGS) entry which is preliminary data.</text>
</comment>
<dbReference type="AlphaFoldDB" id="A0A7W0CH05"/>
<evidence type="ECO:0000313" key="3">
    <source>
        <dbReference type="Proteomes" id="UP000530928"/>
    </source>
</evidence>